<proteinExistence type="predicted"/>
<accession>A0A0C9UL63</accession>
<gene>
    <name evidence="2" type="ORF">M422DRAFT_61813</name>
</gene>
<dbReference type="AlphaFoldDB" id="A0A0C9UL63"/>
<evidence type="ECO:0000313" key="3">
    <source>
        <dbReference type="Proteomes" id="UP000054279"/>
    </source>
</evidence>
<name>A0A0C9UL63_SPHS4</name>
<protein>
    <submittedName>
        <fullName evidence="2">Uncharacterized protein</fullName>
    </submittedName>
</protein>
<dbReference type="Proteomes" id="UP000054279">
    <property type="component" value="Unassembled WGS sequence"/>
</dbReference>
<dbReference type="EMBL" id="KN837280">
    <property type="protein sequence ID" value="KIJ29552.1"/>
    <property type="molecule type" value="Genomic_DNA"/>
</dbReference>
<evidence type="ECO:0000313" key="2">
    <source>
        <dbReference type="EMBL" id="KIJ29552.1"/>
    </source>
</evidence>
<evidence type="ECO:0000256" key="1">
    <source>
        <dbReference type="SAM" id="MobiDB-lite"/>
    </source>
</evidence>
<sequence>MVIAGDNEVQGTEHIPQPQPVPSSSLRLWNENEIILDEEDPLDRHLNELEATPEDLEETDPLQYLKLSVQFIRMLRKATLDASGLDSATIARLRNPPTEPLTIDDDNEYYSLLQYIAAHCGSQDIYRTFQRNHNAHYPDQLMLSYEQVRSRLAVWSGVTPLMTAQCPKTCMAYTGPLADRETCIECGASRWDEVTLRKSKGKTKKPAREFLTVPIGPQIQALFRSPDMAKELMYLQNRADDMQRRVEAGESIQQYDDIVTGWEFIQALQRGIVKPHDVVFMESMDGAQLYRDKESDCWIIIFVLFMVSPENRYKKRLVLPGGIIGGLNAPKHMESFFYPGLYHISALQKEGLKIWNVSTNCLYSSNLIYWLTSADGPGSVHMQGTVGHTGACPCRIFCGLKGRHKPGRSHHYLALLKPNNYTVPGCDFPDINPGDISGASATDYANKLKVVLGSRNNRDYEARRKQTGIVRPSILLGLQPSGITSVVSTFAGDTMHCLTLNMGELLVPLWRGIFTREPSDDLTSWTWAVLQGDAWKELGKAVAAYRPFIPGSYDCPPRNISDKVNSRYKAKEWQTFLYGYGPTLLLPLLPRQYWTHFCRLQVIEAQEHLEVWHLEYEALYIQRQAERLHFLRPCVHGVLHFGLEIPRLCPSSLYSANTIERTVGNLGEEVKQPSNPFANLAQRALERAQINSIIAMIPALNVDRPVIPRGALDIGDGYVLLRARERYPHIIDGIQGQCIADYLNRIFPEMDTRLVKLQKWARLRLPNGQILRSSWKECVKPIDELRRARCVQVQLEGKTEHAEVHYYFCLKVSGSSVAHALIQLYSPPDTELYEDSYRVLYSVTQLSEDVGLRSVVAVIPQDYHKTEPSDRWFVWERMGLDISMLQNGSIEDELSSVL</sequence>
<feature type="region of interest" description="Disordered" evidence="1">
    <location>
        <begin position="1"/>
        <end position="23"/>
    </location>
</feature>
<dbReference type="OrthoDB" id="2669721at2759"/>
<reference evidence="2 3" key="1">
    <citation type="submission" date="2014-06" db="EMBL/GenBank/DDBJ databases">
        <title>Evolutionary Origins and Diversification of the Mycorrhizal Mutualists.</title>
        <authorList>
            <consortium name="DOE Joint Genome Institute"/>
            <consortium name="Mycorrhizal Genomics Consortium"/>
            <person name="Kohler A."/>
            <person name="Kuo A."/>
            <person name="Nagy L.G."/>
            <person name="Floudas D."/>
            <person name="Copeland A."/>
            <person name="Barry K.W."/>
            <person name="Cichocki N."/>
            <person name="Veneault-Fourrey C."/>
            <person name="LaButti K."/>
            <person name="Lindquist E.A."/>
            <person name="Lipzen A."/>
            <person name="Lundell T."/>
            <person name="Morin E."/>
            <person name="Murat C."/>
            <person name="Riley R."/>
            <person name="Ohm R."/>
            <person name="Sun H."/>
            <person name="Tunlid A."/>
            <person name="Henrissat B."/>
            <person name="Grigoriev I.V."/>
            <person name="Hibbett D.S."/>
            <person name="Martin F."/>
        </authorList>
    </citation>
    <scope>NUCLEOTIDE SEQUENCE [LARGE SCALE GENOMIC DNA]</scope>
    <source>
        <strain evidence="2 3">SS14</strain>
    </source>
</reference>
<organism evidence="2 3">
    <name type="scientific">Sphaerobolus stellatus (strain SS14)</name>
    <dbReference type="NCBI Taxonomy" id="990650"/>
    <lineage>
        <taxon>Eukaryota</taxon>
        <taxon>Fungi</taxon>
        <taxon>Dikarya</taxon>
        <taxon>Basidiomycota</taxon>
        <taxon>Agaricomycotina</taxon>
        <taxon>Agaricomycetes</taxon>
        <taxon>Phallomycetidae</taxon>
        <taxon>Geastrales</taxon>
        <taxon>Sphaerobolaceae</taxon>
        <taxon>Sphaerobolus</taxon>
    </lineage>
</organism>
<dbReference type="HOGENOM" id="CLU_007337_0_1_1"/>
<keyword evidence="3" id="KW-1185">Reference proteome</keyword>